<accession>A0ABW6J317</accession>
<reference evidence="1 2" key="1">
    <citation type="submission" date="2024-09" db="EMBL/GenBank/DDBJ databases">
        <title>The Natural Products Discovery Center: Release of the First 8490 Sequenced Strains for Exploring Actinobacteria Biosynthetic Diversity.</title>
        <authorList>
            <person name="Kalkreuter E."/>
            <person name="Kautsar S.A."/>
            <person name="Yang D."/>
            <person name="Bader C.D."/>
            <person name="Teijaro C.N."/>
            <person name="Fluegel L."/>
            <person name="Davis C.M."/>
            <person name="Simpson J.R."/>
            <person name="Lauterbach L."/>
            <person name="Steele A.D."/>
            <person name="Gui C."/>
            <person name="Meng S."/>
            <person name="Li G."/>
            <person name="Viehrig K."/>
            <person name="Ye F."/>
            <person name="Su P."/>
            <person name="Kiefer A.F."/>
            <person name="Nichols A."/>
            <person name="Cepeda A.J."/>
            <person name="Yan W."/>
            <person name="Fan B."/>
            <person name="Jiang Y."/>
            <person name="Adhikari A."/>
            <person name="Zheng C.-J."/>
            <person name="Schuster L."/>
            <person name="Cowan T.M."/>
            <person name="Smanski M.J."/>
            <person name="Chevrette M.G."/>
            <person name="De Carvalho L.P.S."/>
            <person name="Shen B."/>
        </authorList>
    </citation>
    <scope>NUCLEOTIDE SEQUENCE [LARGE SCALE GENOMIC DNA]</scope>
    <source>
        <strain evidence="1 2">NPDC056472</strain>
    </source>
</reference>
<protein>
    <submittedName>
        <fullName evidence="1">Uncharacterized protein</fullName>
    </submittedName>
</protein>
<comment type="caution">
    <text evidence="1">The sequence shown here is derived from an EMBL/GenBank/DDBJ whole genome shotgun (WGS) entry which is preliminary data.</text>
</comment>
<name>A0ABW6J317_STRWE</name>
<gene>
    <name evidence="1" type="ORF">ACFQ63_26520</name>
</gene>
<dbReference type="Proteomes" id="UP001600424">
    <property type="component" value="Unassembled WGS sequence"/>
</dbReference>
<evidence type="ECO:0000313" key="1">
    <source>
        <dbReference type="EMBL" id="MFE5983259.1"/>
    </source>
</evidence>
<keyword evidence="2" id="KW-1185">Reference proteome</keyword>
<dbReference type="EMBL" id="JBHTRV010000022">
    <property type="protein sequence ID" value="MFE5983259.1"/>
    <property type="molecule type" value="Genomic_DNA"/>
</dbReference>
<evidence type="ECO:0000313" key="2">
    <source>
        <dbReference type="Proteomes" id="UP001600424"/>
    </source>
</evidence>
<sequence>MRLRLISLHCTTTEDDHGEDEQRLLVNGVQVWGAESPGLNNGDTADLSAVPLIEFGTRARVELFDDDSPDDDDLLGRFYAGRSHVGQGELEYKFTEDDADYTLTYEVLP</sequence>
<proteinExistence type="predicted"/>
<organism evidence="1 2">
    <name type="scientific">Streptomyces wedmorensis</name>
    <dbReference type="NCBI Taxonomy" id="43759"/>
    <lineage>
        <taxon>Bacteria</taxon>
        <taxon>Bacillati</taxon>
        <taxon>Actinomycetota</taxon>
        <taxon>Actinomycetes</taxon>
        <taxon>Kitasatosporales</taxon>
        <taxon>Streptomycetaceae</taxon>
        <taxon>Streptomyces</taxon>
    </lineage>
</organism>
<dbReference type="RefSeq" id="WP_362565712.1">
    <property type="nucleotide sequence ID" value="NZ_JBEZXO010000029.1"/>
</dbReference>